<feature type="transmembrane region" description="Helical" evidence="6">
    <location>
        <begin position="44"/>
        <end position="61"/>
    </location>
</feature>
<feature type="transmembrane region" description="Helical" evidence="6">
    <location>
        <begin position="199"/>
        <end position="217"/>
    </location>
</feature>
<keyword evidence="3 6" id="KW-0812">Transmembrane</keyword>
<dbReference type="GO" id="GO:0016020">
    <property type="term" value="C:membrane"/>
    <property type="evidence" value="ECO:0007669"/>
    <property type="project" value="UniProtKB-SubCell"/>
</dbReference>
<evidence type="ECO:0000256" key="4">
    <source>
        <dbReference type="ARBA" id="ARBA00022989"/>
    </source>
</evidence>
<feature type="transmembrane region" description="Helical" evidence="6">
    <location>
        <begin position="274"/>
        <end position="291"/>
    </location>
</feature>
<keyword evidence="4 6" id="KW-1133">Transmembrane helix</keyword>
<protein>
    <submittedName>
        <fullName evidence="8">TRAP transporter large permease subunit</fullName>
    </submittedName>
</protein>
<evidence type="ECO:0000256" key="2">
    <source>
        <dbReference type="ARBA" id="ARBA00022448"/>
    </source>
</evidence>
<comment type="subcellular location">
    <subcellularLocation>
        <location evidence="1">Membrane</location>
        <topology evidence="1">Multi-pass membrane protein</topology>
    </subcellularLocation>
</comment>
<proteinExistence type="predicted"/>
<gene>
    <name evidence="8" type="ORF">ENL91_04340</name>
</gene>
<sequence length="457" mass="50001">MLLNWGASKPFERQAVQVEALQLTALSILIATIGAIVWGKIDRTAVAIFGAVCMVITGCLSDKEAFMAVDWNVIILMISFWILAGYFAKSGIPEAIAHRAVAWSGGDLSKFLIIVGAASGILSLFVDNVLVILIMAPVALHITRLLKINPVPFLIFIGLCANFTGSALLIGDLPPQMLHSVSGIEFLEFIWQSGRPSSFPILMITFAAVLWFFRINFKRQLRGKAMATEVFAVIDPENGGGVRDKRFAAITVISFVATIVALSLRWLIGLELGAIAAIGAAVTVLVMEIYGRKLSRPSFEEVLTSLDWRSILFYISLFILIGGINRQGLIMMAADAIAPIFASNTALGVTSVYWLTVPVVGFIEHDAYILALLYLVKDFSIQAGVSPWPYWWAILWSGTLGSNLTVAGAPALLVALNLCEREGCKVSAKEFFRYSLPFVLISVFVCYLLMMVFWVFL</sequence>
<dbReference type="EMBL" id="DRVT01000052">
    <property type="protein sequence ID" value="HHI49382.1"/>
    <property type="molecule type" value="Genomic_DNA"/>
</dbReference>
<evidence type="ECO:0000256" key="5">
    <source>
        <dbReference type="ARBA" id="ARBA00023136"/>
    </source>
</evidence>
<evidence type="ECO:0000256" key="3">
    <source>
        <dbReference type="ARBA" id="ARBA00022692"/>
    </source>
</evidence>
<dbReference type="InterPro" id="IPR051475">
    <property type="entry name" value="Diverse_Ion_Transporter"/>
</dbReference>
<accession>A0A7J3V031</accession>
<feature type="transmembrane region" description="Helical" evidence="6">
    <location>
        <begin position="247"/>
        <end position="268"/>
    </location>
</feature>
<feature type="domain" description="Citrate transporter-like" evidence="7">
    <location>
        <begin position="35"/>
        <end position="395"/>
    </location>
</feature>
<feature type="transmembrane region" description="Helical" evidence="6">
    <location>
        <begin position="391"/>
        <end position="419"/>
    </location>
</feature>
<feature type="transmembrane region" description="Helical" evidence="6">
    <location>
        <begin position="112"/>
        <end position="139"/>
    </location>
</feature>
<comment type="caution">
    <text evidence="8">The sequence shown here is derived from an EMBL/GenBank/DDBJ whole genome shotgun (WGS) entry which is preliminary data.</text>
</comment>
<feature type="transmembrane region" description="Helical" evidence="6">
    <location>
        <begin position="151"/>
        <end position="170"/>
    </location>
</feature>
<reference evidence="8" key="1">
    <citation type="journal article" date="2020" name="mSystems">
        <title>Genome- and Community-Level Interaction Insights into Carbon Utilization and Element Cycling Functions of Hydrothermarchaeota in Hydrothermal Sediment.</title>
        <authorList>
            <person name="Zhou Z."/>
            <person name="Liu Y."/>
            <person name="Xu W."/>
            <person name="Pan J."/>
            <person name="Luo Z.H."/>
            <person name="Li M."/>
        </authorList>
    </citation>
    <scope>NUCLEOTIDE SEQUENCE [LARGE SCALE GENOMIC DNA]</scope>
    <source>
        <strain evidence="8">SpSt-1038</strain>
    </source>
</reference>
<dbReference type="GO" id="GO:0055085">
    <property type="term" value="P:transmembrane transport"/>
    <property type="evidence" value="ECO:0007669"/>
    <property type="project" value="InterPro"/>
</dbReference>
<keyword evidence="2" id="KW-0813">Transport</keyword>
<feature type="transmembrane region" description="Helical" evidence="6">
    <location>
        <begin position="20"/>
        <end position="38"/>
    </location>
</feature>
<dbReference type="PANTHER" id="PTHR43568:SF1">
    <property type="entry name" value="P PROTEIN"/>
    <property type="match status" value="1"/>
</dbReference>
<evidence type="ECO:0000256" key="1">
    <source>
        <dbReference type="ARBA" id="ARBA00004141"/>
    </source>
</evidence>
<feature type="transmembrane region" description="Helical" evidence="6">
    <location>
        <begin position="431"/>
        <end position="456"/>
    </location>
</feature>
<feature type="transmembrane region" description="Helical" evidence="6">
    <location>
        <begin position="367"/>
        <end position="385"/>
    </location>
</feature>
<name>A0A7J3V031_9CREN</name>
<evidence type="ECO:0000259" key="7">
    <source>
        <dbReference type="Pfam" id="PF03600"/>
    </source>
</evidence>
<feature type="transmembrane region" description="Helical" evidence="6">
    <location>
        <begin position="336"/>
        <end position="355"/>
    </location>
</feature>
<dbReference type="PANTHER" id="PTHR43568">
    <property type="entry name" value="P PROTEIN"/>
    <property type="match status" value="1"/>
</dbReference>
<dbReference type="AlphaFoldDB" id="A0A7J3V031"/>
<feature type="transmembrane region" description="Helical" evidence="6">
    <location>
        <begin position="311"/>
        <end position="330"/>
    </location>
</feature>
<dbReference type="InterPro" id="IPR004680">
    <property type="entry name" value="Cit_transptr-like_dom"/>
</dbReference>
<feature type="transmembrane region" description="Helical" evidence="6">
    <location>
        <begin position="73"/>
        <end position="92"/>
    </location>
</feature>
<keyword evidence="5 6" id="KW-0472">Membrane</keyword>
<evidence type="ECO:0000256" key="6">
    <source>
        <dbReference type="SAM" id="Phobius"/>
    </source>
</evidence>
<evidence type="ECO:0000313" key="8">
    <source>
        <dbReference type="EMBL" id="HHI49382.1"/>
    </source>
</evidence>
<dbReference type="Pfam" id="PF03600">
    <property type="entry name" value="CitMHS"/>
    <property type="match status" value="1"/>
</dbReference>
<organism evidence="8">
    <name type="scientific">Candidatus Methanosuratincola petrocarbonis</name>
    <name type="common">ex Vanwonterghem et al. 2016</name>
    <dbReference type="NCBI Taxonomy" id="1867261"/>
    <lineage>
        <taxon>Archaea</taxon>
        <taxon>Thermoproteota</taxon>
        <taxon>Methanosuratincolia</taxon>
        <taxon>Candidatus Methanomethylicales</taxon>
        <taxon>Candidatus Methanomethylicaceae</taxon>
        <taxon>Candidatus Methanosuratincola (ex Vanwonterghem et al. 2016)</taxon>
    </lineage>
</organism>